<dbReference type="PATRIC" id="fig|1134457.3.peg.234"/>
<proteinExistence type="predicted"/>
<organism evidence="1 2">
    <name type="scientific">Microcystis aeruginosa TAIHU98</name>
    <dbReference type="NCBI Taxonomy" id="1134457"/>
    <lineage>
        <taxon>Bacteria</taxon>
        <taxon>Bacillati</taxon>
        <taxon>Cyanobacteriota</taxon>
        <taxon>Cyanophyceae</taxon>
        <taxon>Oscillatoriophycideae</taxon>
        <taxon>Chroococcales</taxon>
        <taxon>Microcystaceae</taxon>
        <taxon>Microcystis</taxon>
    </lineage>
</organism>
<evidence type="ECO:0000313" key="1">
    <source>
        <dbReference type="EMBL" id="ELP56159.1"/>
    </source>
</evidence>
<dbReference type="AlphaFoldDB" id="L7EAX1"/>
<comment type="caution">
    <text evidence="1">The sequence shown here is derived from an EMBL/GenBank/DDBJ whole genome shotgun (WGS) entry which is preliminary data.</text>
</comment>
<protein>
    <submittedName>
        <fullName evidence="1">Uncharacterized protein</fullName>
    </submittedName>
</protein>
<accession>L7EAX1</accession>
<name>L7EAX1_MICAE</name>
<dbReference type="EMBL" id="ANKQ01000001">
    <property type="protein sequence ID" value="ELP56159.1"/>
    <property type="molecule type" value="Genomic_DNA"/>
</dbReference>
<gene>
    <name evidence="1" type="ORF">O53_759</name>
</gene>
<dbReference type="Proteomes" id="UP000010932">
    <property type="component" value="Unassembled WGS sequence"/>
</dbReference>
<sequence length="56" mass="6320">MPLIWPQISKKAEISPNLPRKLPALVNQPILKSSIIKGLSYAFNWKSGQLILCEMN</sequence>
<evidence type="ECO:0000313" key="2">
    <source>
        <dbReference type="Proteomes" id="UP000010932"/>
    </source>
</evidence>
<reference evidence="1 2" key="1">
    <citation type="journal article" date="2013" name="Genome Announc.">
        <title>Whole-Genome Sequence of Microcystis aeruginosa TAIHU98, a Nontoxic Bloom-Forming Strain Isolated from Taihu Lake, China.</title>
        <authorList>
            <person name="Yang C."/>
            <person name="Zhang W."/>
            <person name="Ren M."/>
            <person name="Song L."/>
            <person name="Li T."/>
            <person name="Zhao J."/>
        </authorList>
    </citation>
    <scope>NUCLEOTIDE SEQUENCE [LARGE SCALE GENOMIC DNA]</scope>
    <source>
        <strain evidence="1 2">TAIHU98</strain>
    </source>
</reference>